<dbReference type="EMBL" id="JALJXV010000012">
    <property type="protein sequence ID" value="MCP1676944.1"/>
    <property type="molecule type" value="Genomic_DNA"/>
</dbReference>
<gene>
    <name evidence="3" type="ORF">J2T57_004118</name>
</gene>
<evidence type="ECO:0000313" key="4">
    <source>
        <dbReference type="Proteomes" id="UP001205843"/>
    </source>
</evidence>
<dbReference type="RefSeq" id="WP_253484495.1">
    <property type="nucleotide sequence ID" value="NZ_JALJXV010000012.1"/>
</dbReference>
<name>A0AAE3G784_9GAMM</name>
<accession>A0AAE3G784</accession>
<keyword evidence="4" id="KW-1185">Reference proteome</keyword>
<keyword evidence="2" id="KW-1133">Transmembrane helix</keyword>
<feature type="compositionally biased region" description="Basic and acidic residues" evidence="1">
    <location>
        <begin position="1"/>
        <end position="21"/>
    </location>
</feature>
<organism evidence="3 4">
    <name type="scientific">Natronocella acetinitrilica</name>
    <dbReference type="NCBI Taxonomy" id="414046"/>
    <lineage>
        <taxon>Bacteria</taxon>
        <taxon>Pseudomonadati</taxon>
        <taxon>Pseudomonadota</taxon>
        <taxon>Gammaproteobacteria</taxon>
        <taxon>Chromatiales</taxon>
        <taxon>Ectothiorhodospiraceae</taxon>
        <taxon>Natronocella</taxon>
    </lineage>
</organism>
<feature type="transmembrane region" description="Helical" evidence="2">
    <location>
        <begin position="72"/>
        <end position="93"/>
    </location>
</feature>
<evidence type="ECO:0000313" key="3">
    <source>
        <dbReference type="EMBL" id="MCP1676944.1"/>
    </source>
</evidence>
<keyword evidence="2" id="KW-0472">Membrane</keyword>
<evidence type="ECO:0008006" key="5">
    <source>
        <dbReference type="Google" id="ProtNLM"/>
    </source>
</evidence>
<comment type="caution">
    <text evidence="3">The sequence shown here is derived from an EMBL/GenBank/DDBJ whole genome shotgun (WGS) entry which is preliminary data.</text>
</comment>
<dbReference type="Pfam" id="PF07332">
    <property type="entry name" value="Phage_holin_3_6"/>
    <property type="match status" value="1"/>
</dbReference>
<dbReference type="Proteomes" id="UP001205843">
    <property type="component" value="Unassembled WGS sequence"/>
</dbReference>
<reference evidence="3" key="1">
    <citation type="submission" date="2022-03" db="EMBL/GenBank/DDBJ databases">
        <title>Genomic Encyclopedia of Type Strains, Phase III (KMG-III): the genomes of soil and plant-associated and newly described type strains.</title>
        <authorList>
            <person name="Whitman W."/>
        </authorList>
    </citation>
    <scope>NUCLEOTIDE SEQUENCE</scope>
    <source>
        <strain evidence="3">ANL 6-2</strain>
    </source>
</reference>
<feature type="region of interest" description="Disordered" evidence="1">
    <location>
        <begin position="1"/>
        <end position="39"/>
    </location>
</feature>
<proteinExistence type="predicted"/>
<evidence type="ECO:0000256" key="1">
    <source>
        <dbReference type="SAM" id="MobiDB-lite"/>
    </source>
</evidence>
<sequence length="159" mass="17022">MHEKEQIAVDDTDRPVAKAPDDAGPPVTLGGQASSPESLNESIGRVTHELRELAHDYLELAVLETRLSFRSALTMVITAIVVAFVLAGAWMALMGSAVLALISIGLAPAFAMLVLAAANLLLALLGWLLIRHKSRSLGWPATQRALKPQPPVERTEVSK</sequence>
<dbReference type="AlphaFoldDB" id="A0AAE3G784"/>
<feature type="transmembrane region" description="Helical" evidence="2">
    <location>
        <begin position="99"/>
        <end position="130"/>
    </location>
</feature>
<evidence type="ECO:0000256" key="2">
    <source>
        <dbReference type="SAM" id="Phobius"/>
    </source>
</evidence>
<keyword evidence="2" id="KW-0812">Transmembrane</keyword>
<protein>
    <recommendedName>
        <fullName evidence="5">Phage holin family protein</fullName>
    </recommendedName>
</protein>
<dbReference type="InterPro" id="IPR009937">
    <property type="entry name" value="Phage_holin_3_6"/>
</dbReference>